<feature type="chain" id="PRO_5016080623" description="LruC domain-containing protein" evidence="1">
    <location>
        <begin position="26"/>
        <end position="698"/>
    </location>
</feature>
<dbReference type="AlphaFoldDB" id="A0A2V3ZVL5"/>
<evidence type="ECO:0000259" key="3">
    <source>
        <dbReference type="Pfam" id="PF16130"/>
    </source>
</evidence>
<keyword evidence="1" id="KW-0732">Signal</keyword>
<proteinExistence type="predicted"/>
<dbReference type="Pfam" id="PF13448">
    <property type="entry name" value="DUF4114"/>
    <property type="match status" value="1"/>
</dbReference>
<dbReference type="EMBL" id="QFLI01000007">
    <property type="protein sequence ID" value="PXX98919.1"/>
    <property type="molecule type" value="Genomic_DNA"/>
</dbReference>
<evidence type="ECO:0000313" key="4">
    <source>
        <dbReference type="EMBL" id="PXX98919.1"/>
    </source>
</evidence>
<dbReference type="Proteomes" id="UP000248079">
    <property type="component" value="Unassembled WGS sequence"/>
</dbReference>
<gene>
    <name evidence="4" type="ORF">DF185_16215</name>
</gene>
<feature type="domain" description="DUF4114" evidence="2">
    <location>
        <begin position="307"/>
        <end position="391"/>
    </location>
</feature>
<feature type="signal peptide" evidence="1">
    <location>
        <begin position="1"/>
        <end position="25"/>
    </location>
</feature>
<dbReference type="RefSeq" id="WP_110361810.1">
    <property type="nucleotide sequence ID" value="NZ_QFLI01000007.1"/>
</dbReference>
<dbReference type="InterPro" id="IPR032295">
    <property type="entry name" value="DUF4842"/>
</dbReference>
<evidence type="ECO:0008006" key="6">
    <source>
        <dbReference type="Google" id="ProtNLM"/>
    </source>
</evidence>
<reference evidence="4 5" key="1">
    <citation type="submission" date="2018-05" db="EMBL/GenBank/DDBJ databases">
        <title>Marinifilum breve JC075T sp. nov., a marine bacterium isolated from Yongle Blue Hole in the South China Sea.</title>
        <authorList>
            <person name="Fu T."/>
        </authorList>
    </citation>
    <scope>NUCLEOTIDE SEQUENCE [LARGE SCALE GENOMIC DNA]</scope>
    <source>
        <strain evidence="4 5">JC075</strain>
    </source>
</reference>
<sequence length="698" mass="78260">MKLPKLALWYIAVICVGMCLNSCMDTDKNDIIDPSEETGKYVDFDFKTVKEYTVNVLTTNQNNKAFEGVYLEIFSSNPLDDAGIVKPSSEKIRLFKGVSNDDGEVKCKVNPAASVDSLYILSYQVGLPRITGVALTDEMVDVEIGINAQTKSNVESRIKVAEVPNVEQVNNYYILGSWQNNGSPNYLEAENDVLDDDFLRDINASLPEGNPLTQTHPQYLTNSDDANVVLIDDAEVWVTFVHEGAGWKNSLGYYTYPNDNPPQSVNDIEDLTIIYPNVSYEESVLKSGNKVQLLYLDKENNEYTSVFPANRTVGWFLIANGWNRNSSSIGNGSYVHYSNINLNIENNEDLQKHNVLLYDEARELLVLGFEDIARNSSSCDNDFNDAIFYTTVSPFTAVKTDDYQPIDTPIDTDQDGVNDNFDDYPEDPTKAFNNFYVAEGEFGTLAFEDLWPSKGDYDFNDLVVAYNFNQITNSDNNVVELQAKLQVRAVGASFKNAFGFSLNIQPNLINSVTGQEITEDFLSIASNGTENGQSKATIICFDNPYNITEFPGGGFGVNVTPSAPYSEPETMDLVVKLTEPINFDDFGTPPYNPFIIVNQNRDKEIHLPNNAPTDLADISRLGTYDDDSNVDADKYYISDHFLPWAINLPVAFDYPIEKKSILNAYNHFDTWATSKGEQNKDWYMNESGYRNSSNIYSK</sequence>
<dbReference type="NCBIfam" id="TIGR04456">
    <property type="entry name" value="LruC_dom"/>
    <property type="match status" value="1"/>
</dbReference>
<dbReference type="Pfam" id="PF16130">
    <property type="entry name" value="DUF4842"/>
    <property type="match status" value="1"/>
</dbReference>
<organism evidence="4 5">
    <name type="scientific">Marinifilum breve</name>
    <dbReference type="NCBI Taxonomy" id="2184082"/>
    <lineage>
        <taxon>Bacteria</taxon>
        <taxon>Pseudomonadati</taxon>
        <taxon>Bacteroidota</taxon>
        <taxon>Bacteroidia</taxon>
        <taxon>Marinilabiliales</taxon>
        <taxon>Marinifilaceae</taxon>
    </lineage>
</organism>
<name>A0A2V3ZVL5_9BACT</name>
<comment type="caution">
    <text evidence="4">The sequence shown here is derived from an EMBL/GenBank/DDBJ whole genome shotgun (WGS) entry which is preliminary data.</text>
</comment>
<dbReference type="OrthoDB" id="1204817at2"/>
<evidence type="ECO:0000313" key="5">
    <source>
        <dbReference type="Proteomes" id="UP000248079"/>
    </source>
</evidence>
<accession>A0A2V3ZVL5</accession>
<evidence type="ECO:0000259" key="2">
    <source>
        <dbReference type="Pfam" id="PF13448"/>
    </source>
</evidence>
<dbReference type="InterPro" id="IPR031025">
    <property type="entry name" value="LruC_dom"/>
</dbReference>
<evidence type="ECO:0000256" key="1">
    <source>
        <dbReference type="SAM" id="SignalP"/>
    </source>
</evidence>
<dbReference type="InterPro" id="IPR025193">
    <property type="entry name" value="DUF4114"/>
</dbReference>
<keyword evidence="5" id="KW-1185">Reference proteome</keyword>
<feature type="domain" description="DUF4842" evidence="3">
    <location>
        <begin position="476"/>
        <end position="683"/>
    </location>
</feature>
<protein>
    <recommendedName>
        <fullName evidence="6">LruC domain-containing protein</fullName>
    </recommendedName>
</protein>